<comment type="subcellular location">
    <subcellularLocation>
        <location evidence="1">Cell membrane</location>
        <topology evidence="1">Multi-pass membrane protein</topology>
    </subcellularLocation>
</comment>
<evidence type="ECO:0000256" key="6">
    <source>
        <dbReference type="SAM" id="Phobius"/>
    </source>
</evidence>
<accession>A0A7C2B703</accession>
<feature type="transmembrane region" description="Helical" evidence="6">
    <location>
        <begin position="94"/>
        <end position="117"/>
    </location>
</feature>
<keyword evidence="5 6" id="KW-0472">Membrane</keyword>
<evidence type="ECO:0000256" key="2">
    <source>
        <dbReference type="ARBA" id="ARBA00022475"/>
    </source>
</evidence>
<evidence type="ECO:0000313" key="8">
    <source>
        <dbReference type="EMBL" id="HEF64961.1"/>
    </source>
</evidence>
<name>A0A7C2B703_THERO</name>
<proteinExistence type="predicted"/>
<feature type="transmembrane region" description="Helical" evidence="6">
    <location>
        <begin position="55"/>
        <end position="74"/>
    </location>
</feature>
<gene>
    <name evidence="8" type="ORF">ENP47_05115</name>
</gene>
<sequence>MTEWLWTTVRWIHLVAMAFWLGGQLFLILVVRPILRRELDRPQQTTLTAALGRRFSPLAWISLVLLIVTGWLTGEHRGIVWSTLLEPRNTYGRILATKILLVALLLLLTLVHGRIFGPRLAALAQSRAPADRQRYHRLLRLSLVVSALNLLLTLAIVFLSARLVA</sequence>
<dbReference type="PANTHER" id="PTHR34820:SF4">
    <property type="entry name" value="INNER MEMBRANE PROTEIN YEBZ"/>
    <property type="match status" value="1"/>
</dbReference>
<dbReference type="AlphaFoldDB" id="A0A7C2B703"/>
<keyword evidence="3 6" id="KW-0812">Transmembrane</keyword>
<dbReference type="InterPro" id="IPR008457">
    <property type="entry name" value="Cu-R_CopD_dom"/>
</dbReference>
<protein>
    <submittedName>
        <fullName evidence="8">DUF4149 domain-containing protein</fullName>
    </submittedName>
</protein>
<dbReference type="GO" id="GO:0006825">
    <property type="term" value="P:copper ion transport"/>
    <property type="evidence" value="ECO:0007669"/>
    <property type="project" value="InterPro"/>
</dbReference>
<evidence type="ECO:0000256" key="4">
    <source>
        <dbReference type="ARBA" id="ARBA00022989"/>
    </source>
</evidence>
<dbReference type="PANTHER" id="PTHR34820">
    <property type="entry name" value="INNER MEMBRANE PROTEIN YEBZ"/>
    <property type="match status" value="1"/>
</dbReference>
<dbReference type="EMBL" id="DSJL01000010">
    <property type="protein sequence ID" value="HEF64961.1"/>
    <property type="molecule type" value="Genomic_DNA"/>
</dbReference>
<dbReference type="GO" id="GO:0005886">
    <property type="term" value="C:plasma membrane"/>
    <property type="evidence" value="ECO:0007669"/>
    <property type="project" value="UniProtKB-SubCell"/>
</dbReference>
<evidence type="ECO:0000256" key="5">
    <source>
        <dbReference type="ARBA" id="ARBA00023136"/>
    </source>
</evidence>
<keyword evidence="2" id="KW-1003">Cell membrane</keyword>
<feature type="domain" description="Copper resistance protein D" evidence="7">
    <location>
        <begin position="50"/>
        <end position="154"/>
    </location>
</feature>
<organism evidence="8">
    <name type="scientific">Thermomicrobium roseum</name>
    <dbReference type="NCBI Taxonomy" id="500"/>
    <lineage>
        <taxon>Bacteria</taxon>
        <taxon>Pseudomonadati</taxon>
        <taxon>Thermomicrobiota</taxon>
        <taxon>Thermomicrobia</taxon>
        <taxon>Thermomicrobiales</taxon>
        <taxon>Thermomicrobiaceae</taxon>
        <taxon>Thermomicrobium</taxon>
    </lineage>
</organism>
<dbReference type="Pfam" id="PF05425">
    <property type="entry name" value="CopD"/>
    <property type="match status" value="1"/>
</dbReference>
<dbReference type="InterPro" id="IPR032694">
    <property type="entry name" value="CopC/D"/>
</dbReference>
<feature type="transmembrane region" description="Helical" evidence="6">
    <location>
        <begin position="12"/>
        <end position="35"/>
    </location>
</feature>
<evidence type="ECO:0000256" key="3">
    <source>
        <dbReference type="ARBA" id="ARBA00022692"/>
    </source>
</evidence>
<comment type="caution">
    <text evidence="8">The sequence shown here is derived from an EMBL/GenBank/DDBJ whole genome shotgun (WGS) entry which is preliminary data.</text>
</comment>
<evidence type="ECO:0000259" key="7">
    <source>
        <dbReference type="Pfam" id="PF05425"/>
    </source>
</evidence>
<evidence type="ECO:0000256" key="1">
    <source>
        <dbReference type="ARBA" id="ARBA00004651"/>
    </source>
</evidence>
<reference evidence="8" key="1">
    <citation type="journal article" date="2020" name="mSystems">
        <title>Genome- and Community-Level Interaction Insights into Carbon Utilization and Element Cycling Functions of Hydrothermarchaeota in Hydrothermal Sediment.</title>
        <authorList>
            <person name="Zhou Z."/>
            <person name="Liu Y."/>
            <person name="Xu W."/>
            <person name="Pan J."/>
            <person name="Luo Z.H."/>
            <person name="Li M."/>
        </authorList>
    </citation>
    <scope>NUCLEOTIDE SEQUENCE [LARGE SCALE GENOMIC DNA]</scope>
    <source>
        <strain evidence="8">SpSt-222</strain>
    </source>
</reference>
<keyword evidence="4 6" id="KW-1133">Transmembrane helix</keyword>
<feature type="transmembrane region" description="Helical" evidence="6">
    <location>
        <begin position="138"/>
        <end position="161"/>
    </location>
</feature>